<keyword evidence="6 7" id="KW-0472">Membrane</keyword>
<proteinExistence type="predicted"/>
<evidence type="ECO:0000256" key="6">
    <source>
        <dbReference type="ARBA" id="ARBA00023136"/>
    </source>
</evidence>
<reference evidence="9" key="1">
    <citation type="submission" date="2020-05" db="EMBL/GenBank/DDBJ databases">
        <authorList>
            <person name="Chiriac C."/>
            <person name="Salcher M."/>
            <person name="Ghai R."/>
            <person name="Kavagutti S V."/>
        </authorList>
    </citation>
    <scope>NUCLEOTIDE SEQUENCE</scope>
</reference>
<dbReference type="CDD" id="cd06261">
    <property type="entry name" value="TM_PBP2"/>
    <property type="match status" value="1"/>
</dbReference>
<keyword evidence="2" id="KW-0813">Transport</keyword>
<protein>
    <submittedName>
        <fullName evidence="9">Unannotated protein</fullName>
    </submittedName>
</protein>
<organism evidence="9">
    <name type="scientific">freshwater metagenome</name>
    <dbReference type="NCBI Taxonomy" id="449393"/>
    <lineage>
        <taxon>unclassified sequences</taxon>
        <taxon>metagenomes</taxon>
        <taxon>ecological metagenomes</taxon>
    </lineage>
</organism>
<comment type="subcellular location">
    <subcellularLocation>
        <location evidence="1">Cell membrane</location>
        <topology evidence="1">Multi-pass membrane protein</topology>
    </subcellularLocation>
</comment>
<evidence type="ECO:0000313" key="9">
    <source>
        <dbReference type="EMBL" id="CAB4625567.1"/>
    </source>
</evidence>
<keyword evidence="3" id="KW-1003">Cell membrane</keyword>
<dbReference type="GO" id="GO:0005886">
    <property type="term" value="C:plasma membrane"/>
    <property type="evidence" value="ECO:0007669"/>
    <property type="project" value="UniProtKB-SubCell"/>
</dbReference>
<dbReference type="InterPro" id="IPR000515">
    <property type="entry name" value="MetI-like"/>
</dbReference>
<feature type="transmembrane region" description="Helical" evidence="7">
    <location>
        <begin position="229"/>
        <end position="248"/>
    </location>
</feature>
<feature type="transmembrane region" description="Helical" evidence="7">
    <location>
        <begin position="260"/>
        <end position="281"/>
    </location>
</feature>
<dbReference type="PROSITE" id="PS50928">
    <property type="entry name" value="ABC_TM1"/>
    <property type="match status" value="1"/>
</dbReference>
<keyword evidence="4 7" id="KW-0812">Transmembrane</keyword>
<dbReference type="Gene3D" id="1.10.3720.10">
    <property type="entry name" value="MetI-like"/>
    <property type="match status" value="1"/>
</dbReference>
<evidence type="ECO:0000256" key="1">
    <source>
        <dbReference type="ARBA" id="ARBA00004651"/>
    </source>
</evidence>
<evidence type="ECO:0000256" key="4">
    <source>
        <dbReference type="ARBA" id="ARBA00022692"/>
    </source>
</evidence>
<evidence type="ECO:0000256" key="7">
    <source>
        <dbReference type="SAM" id="Phobius"/>
    </source>
</evidence>
<dbReference type="PANTHER" id="PTHR43744">
    <property type="entry name" value="ABC TRANSPORTER PERMEASE PROTEIN MG189-RELATED-RELATED"/>
    <property type="match status" value="1"/>
</dbReference>
<dbReference type="PANTHER" id="PTHR43744:SF12">
    <property type="entry name" value="ABC TRANSPORTER PERMEASE PROTEIN MG189-RELATED"/>
    <property type="match status" value="1"/>
</dbReference>
<feature type="transmembrane region" description="Helical" evidence="7">
    <location>
        <begin position="15"/>
        <end position="36"/>
    </location>
</feature>
<accession>A0A6J6ILY1</accession>
<dbReference type="AlphaFoldDB" id="A0A6J6ILY1"/>
<evidence type="ECO:0000256" key="3">
    <source>
        <dbReference type="ARBA" id="ARBA00022475"/>
    </source>
</evidence>
<evidence type="ECO:0000259" key="8">
    <source>
        <dbReference type="PROSITE" id="PS50928"/>
    </source>
</evidence>
<feature type="domain" description="ABC transmembrane type-1" evidence="8">
    <location>
        <begin position="192"/>
        <end position="382"/>
    </location>
</feature>
<keyword evidence="5 7" id="KW-1133">Transmembrane helix</keyword>
<evidence type="ECO:0000256" key="2">
    <source>
        <dbReference type="ARBA" id="ARBA00022448"/>
    </source>
</evidence>
<gene>
    <name evidence="9" type="ORF">UFOPK2001_00185</name>
</gene>
<dbReference type="InterPro" id="IPR035906">
    <property type="entry name" value="MetI-like_sf"/>
</dbReference>
<sequence length="398" mass="42697">MAKSVSLVRNLSSKILTYLILGVTGILVLIPFLLAISGSVKTVDDVFTYPPRFLPYSATSIEIDGKEAPLFEIPMEDGSIGEFARVKQGVTVRQWVGIEDPAVKFLAPKEQLQDTGKTIELDGETVGVFSDAAGKSFANVGSAIVGAYQDASDPSAPLYYAPSADLKPVESVSAEIGNFGEVLALNGFDRSITNTVLVTILVVSGQLFTSILGGYAFARLRFKGRDSIFLVWLGSIMIPFVVVIIPLFQLMVGIDWVNNLGSLVLPFVFSAYGTFLMRQFFVTIPKELEEAALIDGASRWTILWKIFVPLSIPAIATLTTFAFLYAWNSFLWPLIVIDSGNQAASVLAPALSVLGGRGADSPNLILAGIILAIAAPIAVFIFAQRAFVENAQSSGLKG</sequence>
<feature type="transmembrane region" description="Helical" evidence="7">
    <location>
        <begin position="302"/>
        <end position="327"/>
    </location>
</feature>
<dbReference type="GO" id="GO:0055085">
    <property type="term" value="P:transmembrane transport"/>
    <property type="evidence" value="ECO:0007669"/>
    <property type="project" value="InterPro"/>
</dbReference>
<feature type="transmembrane region" description="Helical" evidence="7">
    <location>
        <begin position="364"/>
        <end position="383"/>
    </location>
</feature>
<dbReference type="SUPFAM" id="SSF161098">
    <property type="entry name" value="MetI-like"/>
    <property type="match status" value="1"/>
</dbReference>
<dbReference type="EMBL" id="CAEZVN010000008">
    <property type="protein sequence ID" value="CAB4625567.1"/>
    <property type="molecule type" value="Genomic_DNA"/>
</dbReference>
<evidence type="ECO:0000256" key="5">
    <source>
        <dbReference type="ARBA" id="ARBA00022989"/>
    </source>
</evidence>
<dbReference type="Pfam" id="PF00528">
    <property type="entry name" value="BPD_transp_1"/>
    <property type="match status" value="1"/>
</dbReference>
<name>A0A6J6ILY1_9ZZZZ</name>